<dbReference type="Proteomes" id="UP000008291">
    <property type="component" value="Chromosome"/>
</dbReference>
<dbReference type="eggNOG" id="ENOG5032XIE">
    <property type="taxonomic scope" value="Bacteria"/>
</dbReference>
<dbReference type="AlphaFoldDB" id="Q3SHD6"/>
<reference evidence="2 3" key="1">
    <citation type="journal article" date="2006" name="J. Bacteriol.">
        <title>The genome sequence of the obligately chemolithoautotrophic, facultatively anaerobic bacterium Thiobacillus denitrificans.</title>
        <authorList>
            <person name="Beller H.R."/>
            <person name="Chain P.S."/>
            <person name="Letain T.E."/>
            <person name="Chakicherla A."/>
            <person name="Larimer F.W."/>
            <person name="Richardson P.M."/>
            <person name="Coleman M.A."/>
            <person name="Wood A.P."/>
            <person name="Kelly D.P."/>
        </authorList>
    </citation>
    <scope>NUCLEOTIDE SEQUENCE [LARGE SCALE GENOMIC DNA]</scope>
    <source>
        <strain evidence="2 3">ATCC 25259</strain>
    </source>
</reference>
<organism evidence="2 3">
    <name type="scientific">Thiobacillus denitrificans (strain ATCC 25259 / T1)</name>
    <dbReference type="NCBI Taxonomy" id="292415"/>
    <lineage>
        <taxon>Bacteria</taxon>
        <taxon>Pseudomonadati</taxon>
        <taxon>Pseudomonadota</taxon>
        <taxon>Betaproteobacteria</taxon>
        <taxon>Nitrosomonadales</taxon>
        <taxon>Thiobacillaceae</taxon>
        <taxon>Thiobacillus</taxon>
    </lineage>
</organism>
<dbReference type="Pfam" id="PF07179">
    <property type="entry name" value="SseB"/>
    <property type="match status" value="1"/>
</dbReference>
<dbReference type="KEGG" id="tbd:Tbd_1997"/>
<protein>
    <recommendedName>
        <fullName evidence="1">SseB protein N-terminal domain-containing protein</fullName>
    </recommendedName>
</protein>
<dbReference type="STRING" id="292415.Tbd_1997"/>
<sequence>MAYVTLRLTLQNSPTMNFVPHNALEEQLVAVHVGKLDPESFARSLADQQLFMPVRDEKDQIQGFQRTTQAEPLIIEDDDGERVLVVFTSPERAKPIVEHFPDFSGGILTEFSWLLRRIGGGVPISINPGWDIGMDFDAEMIGQLILQLPPENPA</sequence>
<accession>Q3SHD6</accession>
<evidence type="ECO:0000313" key="3">
    <source>
        <dbReference type="Proteomes" id="UP000008291"/>
    </source>
</evidence>
<proteinExistence type="predicted"/>
<keyword evidence="3" id="KW-1185">Reference proteome</keyword>
<name>Q3SHD6_THIDA</name>
<gene>
    <name evidence="2" type="ordered locus">Tbd_1997</name>
</gene>
<evidence type="ECO:0000313" key="2">
    <source>
        <dbReference type="EMBL" id="AAZ97950.1"/>
    </source>
</evidence>
<dbReference type="HOGENOM" id="CLU_1905688_0_0_4"/>
<evidence type="ECO:0000259" key="1">
    <source>
        <dbReference type="Pfam" id="PF07179"/>
    </source>
</evidence>
<dbReference type="InterPro" id="IPR009839">
    <property type="entry name" value="SseB_N"/>
</dbReference>
<feature type="domain" description="SseB protein N-terminal" evidence="1">
    <location>
        <begin position="24"/>
        <end position="141"/>
    </location>
</feature>
<dbReference type="EMBL" id="CP000116">
    <property type="protein sequence ID" value="AAZ97950.1"/>
    <property type="molecule type" value="Genomic_DNA"/>
</dbReference>